<dbReference type="Pfam" id="PF03734">
    <property type="entry name" value="YkuD"/>
    <property type="match status" value="1"/>
</dbReference>
<dbReference type="PANTHER" id="PTHR36699">
    <property type="entry name" value="LD-TRANSPEPTIDASE"/>
    <property type="match status" value="1"/>
</dbReference>
<feature type="signal peptide" evidence="8">
    <location>
        <begin position="1"/>
        <end position="23"/>
    </location>
</feature>
<keyword evidence="6 7" id="KW-0961">Cell wall biogenesis/degradation</keyword>
<feature type="active site" description="Nucleophile" evidence="7">
    <location>
        <position position="154"/>
    </location>
</feature>
<dbReference type="PANTHER" id="PTHR36699:SF1">
    <property type="entry name" value="L,D-TRANSPEPTIDASE YAFK-RELATED"/>
    <property type="match status" value="1"/>
</dbReference>
<dbReference type="InterPro" id="IPR038063">
    <property type="entry name" value="Transpep_catalytic_dom"/>
</dbReference>
<dbReference type="STRING" id="935700.jaqu_40170"/>
<feature type="domain" description="L,D-TPase catalytic" evidence="9">
    <location>
        <begin position="41"/>
        <end position="178"/>
    </location>
</feature>
<comment type="caution">
    <text evidence="10">The sequence shown here is derived from an EMBL/GenBank/DDBJ whole genome shotgun (WGS) entry which is preliminary data.</text>
</comment>
<proteinExistence type="inferred from homology"/>
<dbReference type="CDD" id="cd16913">
    <property type="entry name" value="YkuD_like"/>
    <property type="match status" value="1"/>
</dbReference>
<comment type="similarity">
    <text evidence="2">Belongs to the YkuD family.</text>
</comment>
<sequence>MRRLLLSMAFLVLAVPLYTAAMARVGGTEPPALRPPDQRADLIHVDKSERRMTLLRNGHVLDSYEISLGADGDGGHKQREGDERTPEGRYVIDWRNDHSIAHLSLHISYPNAADRARARAAGEDPGGFIMIHGIANGWGWLGPLHRLWDWTDGCIAVTDAEMREIWSRVADGTPIEIEA</sequence>
<dbReference type="Gene3D" id="2.40.440.10">
    <property type="entry name" value="L,D-transpeptidase catalytic domain-like"/>
    <property type="match status" value="1"/>
</dbReference>
<dbReference type="Proteomes" id="UP000032232">
    <property type="component" value="Unassembled WGS sequence"/>
</dbReference>
<comment type="pathway">
    <text evidence="1 7">Cell wall biogenesis; peptidoglycan biosynthesis.</text>
</comment>
<evidence type="ECO:0000259" key="9">
    <source>
        <dbReference type="PROSITE" id="PS52029"/>
    </source>
</evidence>
<name>A0A0D1D273_9RHOB</name>
<accession>A0A0D1D273</accession>
<dbReference type="GO" id="GO:0009252">
    <property type="term" value="P:peptidoglycan biosynthetic process"/>
    <property type="evidence" value="ECO:0007669"/>
    <property type="project" value="UniProtKB-UniPathway"/>
</dbReference>
<dbReference type="RefSeq" id="WP_043920863.1">
    <property type="nucleotide sequence ID" value="NZ_FZPF01000001.1"/>
</dbReference>
<dbReference type="GO" id="GO:0008360">
    <property type="term" value="P:regulation of cell shape"/>
    <property type="evidence" value="ECO:0007669"/>
    <property type="project" value="UniProtKB-UniRule"/>
</dbReference>
<evidence type="ECO:0000256" key="1">
    <source>
        <dbReference type="ARBA" id="ARBA00004752"/>
    </source>
</evidence>
<evidence type="ECO:0000256" key="5">
    <source>
        <dbReference type="ARBA" id="ARBA00022984"/>
    </source>
</evidence>
<dbReference type="UniPathway" id="UPA00219"/>
<evidence type="ECO:0000313" key="10">
    <source>
        <dbReference type="EMBL" id="KIT14223.1"/>
    </source>
</evidence>
<evidence type="ECO:0000256" key="3">
    <source>
        <dbReference type="ARBA" id="ARBA00022679"/>
    </source>
</evidence>
<dbReference type="GO" id="GO:0016740">
    <property type="term" value="F:transferase activity"/>
    <property type="evidence" value="ECO:0007669"/>
    <property type="project" value="UniProtKB-KW"/>
</dbReference>
<protein>
    <submittedName>
        <fullName evidence="10">L,D-transpeptidase catalytic domain</fullName>
    </submittedName>
</protein>
<keyword evidence="8" id="KW-0732">Signal</keyword>
<keyword evidence="11" id="KW-1185">Reference proteome</keyword>
<dbReference type="GO" id="GO:0004180">
    <property type="term" value="F:carboxypeptidase activity"/>
    <property type="evidence" value="ECO:0007669"/>
    <property type="project" value="UniProtKB-ARBA"/>
</dbReference>
<evidence type="ECO:0000256" key="7">
    <source>
        <dbReference type="PROSITE-ProRule" id="PRU01373"/>
    </source>
</evidence>
<evidence type="ECO:0000313" key="11">
    <source>
        <dbReference type="Proteomes" id="UP000032232"/>
    </source>
</evidence>
<evidence type="ECO:0000256" key="2">
    <source>
        <dbReference type="ARBA" id="ARBA00005992"/>
    </source>
</evidence>
<keyword evidence="3" id="KW-0808">Transferase</keyword>
<dbReference type="OrthoDB" id="9809748at2"/>
<reference evidence="10 11" key="1">
    <citation type="submission" date="2015-02" db="EMBL/GenBank/DDBJ databases">
        <title>Genome Sequence of Jannaschia aquimarina DSM28248, a member of the Roseobacter clade.</title>
        <authorList>
            <person name="Voget S."/>
            <person name="Daniel R."/>
        </authorList>
    </citation>
    <scope>NUCLEOTIDE SEQUENCE [LARGE SCALE GENOMIC DNA]</scope>
    <source>
        <strain evidence="10 11">GSW-M26</strain>
    </source>
</reference>
<evidence type="ECO:0000256" key="6">
    <source>
        <dbReference type="ARBA" id="ARBA00023316"/>
    </source>
</evidence>
<organism evidence="10 11">
    <name type="scientific">Jannaschia aquimarina</name>
    <dbReference type="NCBI Taxonomy" id="935700"/>
    <lineage>
        <taxon>Bacteria</taxon>
        <taxon>Pseudomonadati</taxon>
        <taxon>Pseudomonadota</taxon>
        <taxon>Alphaproteobacteria</taxon>
        <taxon>Rhodobacterales</taxon>
        <taxon>Roseobacteraceae</taxon>
        <taxon>Jannaschia</taxon>
    </lineage>
</organism>
<keyword evidence="4 7" id="KW-0133">Cell shape</keyword>
<keyword evidence="5 7" id="KW-0573">Peptidoglycan synthesis</keyword>
<dbReference type="InterPro" id="IPR005490">
    <property type="entry name" value="LD_TPept_cat_dom"/>
</dbReference>
<dbReference type="GO" id="GO:0071555">
    <property type="term" value="P:cell wall organization"/>
    <property type="evidence" value="ECO:0007669"/>
    <property type="project" value="UniProtKB-UniRule"/>
</dbReference>
<gene>
    <name evidence="10" type="ORF">jaqu_40170</name>
</gene>
<dbReference type="SUPFAM" id="SSF141523">
    <property type="entry name" value="L,D-transpeptidase catalytic domain-like"/>
    <property type="match status" value="1"/>
</dbReference>
<dbReference type="EMBL" id="JYFE01000081">
    <property type="protein sequence ID" value="KIT14223.1"/>
    <property type="molecule type" value="Genomic_DNA"/>
</dbReference>
<dbReference type="AlphaFoldDB" id="A0A0D1D273"/>
<dbReference type="PATRIC" id="fig|935700.4.peg.4140"/>
<evidence type="ECO:0000256" key="4">
    <source>
        <dbReference type="ARBA" id="ARBA00022960"/>
    </source>
</evidence>
<feature type="chain" id="PRO_5002240147" evidence="8">
    <location>
        <begin position="24"/>
        <end position="179"/>
    </location>
</feature>
<feature type="active site" description="Proton donor/acceptor" evidence="7">
    <location>
        <position position="132"/>
    </location>
</feature>
<evidence type="ECO:0000256" key="8">
    <source>
        <dbReference type="SAM" id="SignalP"/>
    </source>
</evidence>
<dbReference type="PROSITE" id="PS52029">
    <property type="entry name" value="LD_TPASE"/>
    <property type="match status" value="1"/>
</dbReference>